<reference evidence="1 2" key="1">
    <citation type="submission" date="2015-09" db="EMBL/GenBank/DDBJ databases">
        <title>Host preference determinants of Valsa canker pathogens revealed by comparative genomics.</title>
        <authorList>
            <person name="Yin Z."/>
            <person name="Huang L."/>
        </authorList>
    </citation>
    <scope>NUCLEOTIDE SEQUENCE [LARGE SCALE GENOMIC DNA]</scope>
    <source>
        <strain evidence="1 2">SXYLt</strain>
    </source>
</reference>
<protein>
    <submittedName>
        <fullName evidence="1">Uncharacterized protein</fullName>
    </submittedName>
</protein>
<evidence type="ECO:0000313" key="2">
    <source>
        <dbReference type="Proteomes" id="UP000285146"/>
    </source>
</evidence>
<comment type="caution">
    <text evidence="1">The sequence shown here is derived from an EMBL/GenBank/DDBJ whole genome shotgun (WGS) entry which is preliminary data.</text>
</comment>
<keyword evidence="2" id="KW-1185">Reference proteome</keyword>
<proteinExistence type="predicted"/>
<dbReference type="EMBL" id="LKEB01000085">
    <property type="protein sequence ID" value="ROV92407.1"/>
    <property type="molecule type" value="Genomic_DNA"/>
</dbReference>
<dbReference type="AlphaFoldDB" id="A0A423VN53"/>
<name>A0A423VN53_9PEZI</name>
<organism evidence="1 2">
    <name type="scientific">Cytospora leucostoma</name>
    <dbReference type="NCBI Taxonomy" id="1230097"/>
    <lineage>
        <taxon>Eukaryota</taxon>
        <taxon>Fungi</taxon>
        <taxon>Dikarya</taxon>
        <taxon>Ascomycota</taxon>
        <taxon>Pezizomycotina</taxon>
        <taxon>Sordariomycetes</taxon>
        <taxon>Sordariomycetidae</taxon>
        <taxon>Diaporthales</taxon>
        <taxon>Cytosporaceae</taxon>
        <taxon>Cytospora</taxon>
    </lineage>
</organism>
<evidence type="ECO:0000313" key="1">
    <source>
        <dbReference type="EMBL" id="ROV92407.1"/>
    </source>
</evidence>
<sequence>MSNSVDTNMAEQIDWPDVELTLLRNHLELLQHSFAKLQDTYEQLKDASETLQYSVEEVLDNLEMAIDYFQAFEDACRAAALTGEGTGIEHDPIEAFFRQERILYGGGLSDSDEDYEEVNGKNIQDVGTAVGVSDNDP</sequence>
<accession>A0A423VN53</accession>
<gene>
    <name evidence="1" type="ORF">VPNG_09596</name>
</gene>
<dbReference type="InParanoid" id="A0A423VN53"/>
<dbReference type="Proteomes" id="UP000285146">
    <property type="component" value="Unassembled WGS sequence"/>
</dbReference>